<keyword evidence="3 6" id="KW-0251">Elongation factor</keyword>
<dbReference type="FunFam" id="1.10.286.20:FF:000001">
    <property type="entry name" value="Elongation factor Ts"/>
    <property type="match status" value="1"/>
</dbReference>
<keyword evidence="11" id="KW-1185">Reference proteome</keyword>
<evidence type="ECO:0000256" key="2">
    <source>
        <dbReference type="ARBA" id="ARBA00016956"/>
    </source>
</evidence>
<dbReference type="PROSITE" id="PS01126">
    <property type="entry name" value="EF_TS_1"/>
    <property type="match status" value="1"/>
</dbReference>
<evidence type="ECO:0000313" key="11">
    <source>
        <dbReference type="Proteomes" id="UP000214355"/>
    </source>
</evidence>
<dbReference type="InterPro" id="IPR009060">
    <property type="entry name" value="UBA-like_sf"/>
</dbReference>
<evidence type="ECO:0000256" key="4">
    <source>
        <dbReference type="ARBA" id="ARBA00022917"/>
    </source>
</evidence>
<dbReference type="STRING" id="131112.SAMN04489737_1662"/>
<dbReference type="EMBL" id="LT629804">
    <property type="protein sequence ID" value="SDU82110.1"/>
    <property type="molecule type" value="Genomic_DNA"/>
</dbReference>
<evidence type="ECO:0000256" key="8">
    <source>
        <dbReference type="RuleBase" id="RU000643"/>
    </source>
</evidence>
<dbReference type="GO" id="GO:0005737">
    <property type="term" value="C:cytoplasm"/>
    <property type="evidence" value="ECO:0007669"/>
    <property type="project" value="UniProtKB-SubCell"/>
</dbReference>
<dbReference type="Pfam" id="PF00889">
    <property type="entry name" value="EF_TS"/>
    <property type="match status" value="1"/>
</dbReference>
<dbReference type="InterPro" id="IPR018101">
    <property type="entry name" value="Transl_elong_Ts_CS"/>
</dbReference>
<evidence type="ECO:0000313" key="10">
    <source>
        <dbReference type="EMBL" id="SDU82110.1"/>
    </source>
</evidence>
<dbReference type="FunFam" id="1.10.8.10:FF:000001">
    <property type="entry name" value="Elongation factor Ts"/>
    <property type="match status" value="1"/>
</dbReference>
<organism evidence="10 11">
    <name type="scientific">Arcanobacterium phocae</name>
    <dbReference type="NCBI Taxonomy" id="131112"/>
    <lineage>
        <taxon>Bacteria</taxon>
        <taxon>Bacillati</taxon>
        <taxon>Actinomycetota</taxon>
        <taxon>Actinomycetes</taxon>
        <taxon>Actinomycetales</taxon>
        <taxon>Actinomycetaceae</taxon>
        <taxon>Arcanobacterium</taxon>
    </lineage>
</organism>
<comment type="similarity">
    <text evidence="1 6 7">Belongs to the EF-Ts family.</text>
</comment>
<dbReference type="PANTHER" id="PTHR11741">
    <property type="entry name" value="ELONGATION FACTOR TS"/>
    <property type="match status" value="1"/>
</dbReference>
<comment type="function">
    <text evidence="5 6 7">Associates with the EF-Tu.GDP complex and induces the exchange of GDP to GTP. It remains bound to the aminoacyl-tRNA.EF-Tu.GTP complex up to the GTP hydrolysis stage on the ribosome.</text>
</comment>
<dbReference type="Gene3D" id="1.10.8.10">
    <property type="entry name" value="DNA helicase RuvA subunit, C-terminal domain"/>
    <property type="match status" value="1"/>
</dbReference>
<dbReference type="InterPro" id="IPR036402">
    <property type="entry name" value="EF-Ts_dimer_sf"/>
</dbReference>
<dbReference type="GO" id="GO:0003746">
    <property type="term" value="F:translation elongation factor activity"/>
    <property type="evidence" value="ECO:0007669"/>
    <property type="project" value="UniProtKB-UniRule"/>
</dbReference>
<reference evidence="11" key="1">
    <citation type="submission" date="2016-10" db="EMBL/GenBank/DDBJ databases">
        <authorList>
            <person name="Varghese N."/>
            <person name="Submissions S."/>
        </authorList>
    </citation>
    <scope>NUCLEOTIDE SEQUENCE [LARGE SCALE GENOMIC DNA]</scope>
    <source>
        <strain evidence="11">DSM 10002</strain>
    </source>
</reference>
<accession>A0A1H2LM75</accession>
<dbReference type="Gene3D" id="3.30.479.20">
    <property type="entry name" value="Elongation factor Ts, dimerisation domain"/>
    <property type="match status" value="2"/>
</dbReference>
<name>A0A1H2LM75_9ACTO</name>
<dbReference type="InterPro" id="IPR014039">
    <property type="entry name" value="Transl_elong_EFTs/EF1B_dimer"/>
</dbReference>
<comment type="subcellular location">
    <subcellularLocation>
        <location evidence="6 8">Cytoplasm</location>
    </subcellularLocation>
</comment>
<dbReference type="Proteomes" id="UP000214355">
    <property type="component" value="Chromosome I"/>
</dbReference>
<dbReference type="SUPFAM" id="SSF46934">
    <property type="entry name" value="UBA-like"/>
    <property type="match status" value="1"/>
</dbReference>
<dbReference type="RefSeq" id="WP_091282111.1">
    <property type="nucleotide sequence ID" value="NZ_JABAPH010000117.1"/>
</dbReference>
<evidence type="ECO:0000256" key="3">
    <source>
        <dbReference type="ARBA" id="ARBA00022768"/>
    </source>
</evidence>
<dbReference type="GeneID" id="65345385"/>
<sequence>MANYSVADIKALREKTGAGMLDVKKALADAEGDTAKAEELLRLKGLKVAAKREGRTASAGLVLSKIVDSADGQTGYIIEVNSETDFVAKNEKFIAFAEELLEAAVAAKAASVDALLEAPLAEGTVKDRIDNFTGVIGEKLAVGSLETLSGEHIESYMHRTATDLPPQVAVLIATDEAGTKVAHDVAVHIAAMNPQYLNEEAVPAEIVENERRIATDITVAEGKPEKAIAKIVEGRLKGFFKQITLVDQPFARDPKLSVGQVVEAAGGKVTGFKRVRVGEAAAAADAAAQ</sequence>
<dbReference type="PANTHER" id="PTHR11741:SF0">
    <property type="entry name" value="ELONGATION FACTOR TS, MITOCHONDRIAL"/>
    <property type="match status" value="1"/>
</dbReference>
<keyword evidence="6" id="KW-0963">Cytoplasm</keyword>
<dbReference type="InterPro" id="IPR001816">
    <property type="entry name" value="Transl_elong_EFTs/EF1B"/>
</dbReference>
<protein>
    <recommendedName>
        <fullName evidence="2 6">Elongation factor Ts</fullName>
        <shortName evidence="6">EF-Ts</shortName>
    </recommendedName>
</protein>
<evidence type="ECO:0000259" key="9">
    <source>
        <dbReference type="Pfam" id="PF00889"/>
    </source>
</evidence>
<proteinExistence type="inferred from homology"/>
<dbReference type="PROSITE" id="PS01127">
    <property type="entry name" value="EF_TS_2"/>
    <property type="match status" value="1"/>
</dbReference>
<dbReference type="SUPFAM" id="SSF54713">
    <property type="entry name" value="Elongation factor Ts (EF-Ts), dimerisation domain"/>
    <property type="match status" value="1"/>
</dbReference>
<gene>
    <name evidence="6" type="primary">tsf</name>
    <name evidence="10" type="ORF">SAMN04489737_1662</name>
</gene>
<evidence type="ECO:0000256" key="1">
    <source>
        <dbReference type="ARBA" id="ARBA00005532"/>
    </source>
</evidence>
<evidence type="ECO:0000256" key="6">
    <source>
        <dbReference type="HAMAP-Rule" id="MF_00050"/>
    </source>
</evidence>
<dbReference type="CDD" id="cd14275">
    <property type="entry name" value="UBA_EF-Ts"/>
    <property type="match status" value="1"/>
</dbReference>
<keyword evidence="4 6" id="KW-0648">Protein biosynthesis</keyword>
<feature type="region of interest" description="Involved in Mg(2+) ion dislocation from EF-Tu" evidence="6">
    <location>
        <begin position="84"/>
        <end position="87"/>
    </location>
</feature>
<dbReference type="Gene3D" id="1.10.286.20">
    <property type="match status" value="1"/>
</dbReference>
<dbReference type="AlphaFoldDB" id="A0A1H2LM75"/>
<evidence type="ECO:0000256" key="7">
    <source>
        <dbReference type="RuleBase" id="RU000642"/>
    </source>
</evidence>
<dbReference type="OrthoDB" id="9808348at2"/>
<feature type="domain" description="Translation elongation factor EFTs/EF1B dimerisation" evidence="9">
    <location>
        <begin position="75"/>
        <end position="279"/>
    </location>
</feature>
<evidence type="ECO:0000256" key="5">
    <source>
        <dbReference type="ARBA" id="ARBA00025453"/>
    </source>
</evidence>
<dbReference type="NCBIfam" id="TIGR00116">
    <property type="entry name" value="tsf"/>
    <property type="match status" value="1"/>
</dbReference>
<dbReference type="HAMAP" id="MF_00050">
    <property type="entry name" value="EF_Ts"/>
    <property type="match status" value="1"/>
</dbReference>